<dbReference type="EMBL" id="JARTCD010000086">
    <property type="protein sequence ID" value="KAJ8653047.1"/>
    <property type="molecule type" value="Genomic_DNA"/>
</dbReference>
<dbReference type="RefSeq" id="XP_058337961.1">
    <property type="nucleotide sequence ID" value="XM_058491237.1"/>
</dbReference>
<feature type="compositionally biased region" description="Low complexity" evidence="1">
    <location>
        <begin position="116"/>
        <end position="133"/>
    </location>
</feature>
<evidence type="ECO:0000313" key="3">
    <source>
        <dbReference type="Proteomes" id="UP001234581"/>
    </source>
</evidence>
<evidence type="ECO:0000313" key="2">
    <source>
        <dbReference type="EMBL" id="KAJ8653047.1"/>
    </source>
</evidence>
<sequence length="574" mass="63819">MDNLQQLSAEIHDLLRSSKYHSQRLQHTSSATMNTIHKFLVSRNKGWRKGGAQVQPVDACKQIKPPPPTSQSANHELSDIPSSNHGDESELSSMLSEKGDSSSSEHHEDALQQQHASTETDATTITGTATCLTPSYTAPHIKQQQQRDEEEEKSSLSSTGTLTLLENPPAKSSWRLLHQHQGLRRAVTWIGQPLNKILRMGADAAALDVALNLDRFIVYDANKSHLQPSRSATYTARQLHCRVLQITNFTSSRGKYVEAADGRILIGYVCKEYQYELAVQLNGEVIHTITGLTKKVTKGVSAASPQQTFTFMADGPFELNLVLMGRPVIPTSLADGIARVRNACSSNNHHHVPRQMPILGSKQLLSGDSLDAFVSQGICRYTLTPPLCASADHANMEVMLMFRLDHEESSEHHHQQSLYSNASLPLTATTTAMADDTASDAYSITLHDALEHCRRGDSLTFYVRGQGHPEKPVDTIPLEYMRFATRPTSDDQERVYMSSCCGIVLQFDRNSATFVEPARLDDSEVLGGKIYFYADSDAWAACWRHALALQAKPGVMLKKDHQRRDGRVNLRYMW</sequence>
<organism evidence="2 3">
    <name type="scientific">Lichtheimia ornata</name>
    <dbReference type="NCBI Taxonomy" id="688661"/>
    <lineage>
        <taxon>Eukaryota</taxon>
        <taxon>Fungi</taxon>
        <taxon>Fungi incertae sedis</taxon>
        <taxon>Mucoromycota</taxon>
        <taxon>Mucoromycotina</taxon>
        <taxon>Mucoromycetes</taxon>
        <taxon>Mucorales</taxon>
        <taxon>Lichtheimiaceae</taxon>
        <taxon>Lichtheimia</taxon>
    </lineage>
</organism>
<feature type="compositionally biased region" description="Polar residues" evidence="1">
    <location>
        <begin position="70"/>
        <end position="84"/>
    </location>
</feature>
<feature type="region of interest" description="Disordered" evidence="1">
    <location>
        <begin position="47"/>
        <end position="166"/>
    </location>
</feature>
<comment type="caution">
    <text evidence="2">The sequence shown here is derived from an EMBL/GenBank/DDBJ whole genome shotgun (WGS) entry which is preliminary data.</text>
</comment>
<gene>
    <name evidence="2" type="ORF">O0I10_011267</name>
</gene>
<dbReference type="GeneID" id="83218668"/>
<dbReference type="Proteomes" id="UP001234581">
    <property type="component" value="Unassembled WGS sequence"/>
</dbReference>
<protein>
    <submittedName>
        <fullName evidence="2">Uncharacterized protein</fullName>
    </submittedName>
</protein>
<name>A0AAD7XWV9_9FUNG</name>
<reference evidence="2 3" key="1">
    <citation type="submission" date="2023-03" db="EMBL/GenBank/DDBJ databases">
        <title>Genome sequence of Lichtheimia ornata CBS 291.66.</title>
        <authorList>
            <person name="Mohabir J.T."/>
            <person name="Shea T.P."/>
            <person name="Kurbessoian T."/>
            <person name="Berby B."/>
            <person name="Fontaine J."/>
            <person name="Livny J."/>
            <person name="Gnirke A."/>
            <person name="Stajich J.E."/>
            <person name="Cuomo C.A."/>
        </authorList>
    </citation>
    <scope>NUCLEOTIDE SEQUENCE [LARGE SCALE GENOMIC DNA]</scope>
    <source>
        <strain evidence="2">CBS 291.66</strain>
    </source>
</reference>
<feature type="compositionally biased region" description="Low complexity" evidence="1">
    <location>
        <begin position="155"/>
        <end position="166"/>
    </location>
</feature>
<feature type="compositionally biased region" description="Basic and acidic residues" evidence="1">
    <location>
        <begin position="97"/>
        <end position="110"/>
    </location>
</feature>
<proteinExistence type="predicted"/>
<accession>A0AAD7XWV9</accession>
<keyword evidence="3" id="KW-1185">Reference proteome</keyword>
<dbReference type="AlphaFoldDB" id="A0AAD7XWV9"/>
<evidence type="ECO:0000256" key="1">
    <source>
        <dbReference type="SAM" id="MobiDB-lite"/>
    </source>
</evidence>